<keyword evidence="2" id="KW-1185">Reference proteome</keyword>
<protein>
    <submittedName>
        <fullName evidence="1">PE-PPE domain protein</fullName>
    </submittedName>
</protein>
<organism evidence="1 2">
    <name type="scientific">Mycolicibacterium hassiacum (strain DSM 44199 / CIP 105218 / JCM 12690 / 3849)</name>
    <name type="common">Mycobacterium hassiacum</name>
    <dbReference type="NCBI Taxonomy" id="1122247"/>
    <lineage>
        <taxon>Bacteria</taxon>
        <taxon>Bacillati</taxon>
        <taxon>Actinomycetota</taxon>
        <taxon>Actinomycetes</taxon>
        <taxon>Mycobacteriales</taxon>
        <taxon>Mycobacteriaceae</taxon>
        <taxon>Mycolicibacterium</taxon>
    </lineage>
</organism>
<accession>K5BGH2</accession>
<gene>
    <name evidence="1" type="ORF">C731_1226</name>
</gene>
<dbReference type="AlphaFoldDB" id="K5BGH2"/>
<sequence length="157" mass="17138">MTNPGFLVDEELVGLVLLRNPSRPNGGLYTRLPVVVGALFGVPPDQLATPQRKDFTVDGRAYHLVITDFTWAYDLFSDAPVTANPLAWANSLASAIFLTNLINPAELPELTGNTGPDGTIYATIAPPGDQMPLLARRSVFPPTCWVCLSANRFRIQW</sequence>
<evidence type="ECO:0000313" key="2">
    <source>
        <dbReference type="Proteomes" id="UP000006265"/>
    </source>
</evidence>
<proteinExistence type="predicted"/>
<dbReference type="STRING" id="1122247.GCA_000379865_03640"/>
<dbReference type="PATRIC" id="fig|1122247.3.peg.1180"/>
<evidence type="ECO:0000313" key="1">
    <source>
        <dbReference type="EMBL" id="EKF24757.1"/>
    </source>
</evidence>
<dbReference type="Proteomes" id="UP000006265">
    <property type="component" value="Unassembled WGS sequence"/>
</dbReference>
<name>K5BGH2_MYCHD</name>
<comment type="caution">
    <text evidence="1">The sequence shown here is derived from an EMBL/GenBank/DDBJ whole genome shotgun (WGS) entry which is preliminary data.</text>
</comment>
<dbReference type="RefSeq" id="WP_005625675.1">
    <property type="nucleotide sequence ID" value="NZ_AMRA01000030.1"/>
</dbReference>
<dbReference type="OrthoDB" id="4764332at2"/>
<reference evidence="1 2" key="1">
    <citation type="journal article" date="2012" name="J. Bacteriol.">
        <title>Genome sequence of Mycobacterium hassiacum DSM 44199, a rare source of heat-stable mycobacterial proteins.</title>
        <authorList>
            <person name="Tiago I."/>
            <person name="Maranha A."/>
            <person name="Mendes V."/>
            <person name="Alarico S."/>
            <person name="Moynihan P.J."/>
            <person name="Clarke A.J."/>
            <person name="Macedo-Ribeiro S."/>
            <person name="Pereira P.J."/>
            <person name="Empadinhas N."/>
        </authorList>
    </citation>
    <scope>NUCLEOTIDE SEQUENCE [LARGE SCALE GENOMIC DNA]</scope>
    <source>
        <strain evidence="2">DSM 44199 / CIP 105218 / JCM 12690 / 3849</strain>
    </source>
</reference>
<dbReference type="EMBL" id="AMRA01000030">
    <property type="protein sequence ID" value="EKF24757.1"/>
    <property type="molecule type" value="Genomic_DNA"/>
</dbReference>